<proteinExistence type="inferred from homology"/>
<reference evidence="8" key="1">
    <citation type="journal article" date="2019" name="Int. J. Syst. Evol. Microbiol.">
        <title>The Global Catalogue of Microorganisms (GCM) 10K type strain sequencing project: providing services to taxonomists for standard genome sequencing and annotation.</title>
        <authorList>
            <consortium name="The Broad Institute Genomics Platform"/>
            <consortium name="The Broad Institute Genome Sequencing Center for Infectious Disease"/>
            <person name="Wu L."/>
            <person name="Ma J."/>
        </authorList>
    </citation>
    <scope>NUCLEOTIDE SEQUENCE [LARGE SCALE GENOMIC DNA]</scope>
    <source>
        <strain evidence="8">XZYJT-10</strain>
    </source>
</reference>
<evidence type="ECO:0000256" key="4">
    <source>
        <dbReference type="ARBA" id="ARBA00022679"/>
    </source>
</evidence>
<evidence type="ECO:0000313" key="8">
    <source>
        <dbReference type="Proteomes" id="UP001596548"/>
    </source>
</evidence>
<sequence>MVTERAASRTAVIVCQGRAAAHGRLAPDRFADPTAMPLLRAEEQAQVHLVRRGQPPAGTKPRLGYEMIRASAEIMVPRTVAIDDAVRAAPTEQVVILGAGLDGRAWRLPLSGATFFEVDHPASQQDKRDRAESLDGAPPVFVPVDFARDVLTDALESAGHRADAPTVWVWEGVVPYLTRPEVTATVAAVAARSAAGSRLIVNYQSPSLVSDLIRKTMSAVFRTTGPWAGEPWRSAWSPAAMSRLLALHGFAVRADNDLLTVATGLGVRLSQRSTLKNSRVAVAER</sequence>
<dbReference type="PANTHER" id="PTHR43619">
    <property type="entry name" value="S-ADENOSYL-L-METHIONINE-DEPENDENT METHYLTRANSFERASE YKTD-RELATED"/>
    <property type="match status" value="1"/>
</dbReference>
<accession>A0ABW2HRE5</accession>
<gene>
    <name evidence="7" type="ORF">ACFQS1_15780</name>
</gene>
<dbReference type="GO" id="GO:0032259">
    <property type="term" value="P:methylation"/>
    <property type="evidence" value="ECO:0007669"/>
    <property type="project" value="UniProtKB-KW"/>
</dbReference>
<evidence type="ECO:0000256" key="5">
    <source>
        <dbReference type="ARBA" id="ARBA00022691"/>
    </source>
</evidence>
<organism evidence="7 8">
    <name type="scientific">Paractinoplanes rhizophilus</name>
    <dbReference type="NCBI Taxonomy" id="1416877"/>
    <lineage>
        <taxon>Bacteria</taxon>
        <taxon>Bacillati</taxon>
        <taxon>Actinomycetota</taxon>
        <taxon>Actinomycetes</taxon>
        <taxon>Micromonosporales</taxon>
        <taxon>Micromonosporaceae</taxon>
        <taxon>Paractinoplanes</taxon>
    </lineage>
</organism>
<protein>
    <recommendedName>
        <fullName evidence="6">S-adenosyl-L-methionine-dependent methyltransferase</fullName>
        <ecNumber evidence="6">2.1.1.-</ecNumber>
    </recommendedName>
</protein>
<name>A0ABW2HRE5_9ACTN</name>
<dbReference type="PANTHER" id="PTHR43619:SF2">
    <property type="entry name" value="S-ADENOSYL-L-METHIONINE-DEPENDENT METHYLTRANSFERASES SUPERFAMILY PROTEIN"/>
    <property type="match status" value="1"/>
</dbReference>
<dbReference type="Pfam" id="PF04072">
    <property type="entry name" value="LCM"/>
    <property type="match status" value="1"/>
</dbReference>
<dbReference type="NCBIfam" id="TIGR00027">
    <property type="entry name" value="mthyl_TIGR00027"/>
    <property type="match status" value="1"/>
</dbReference>
<dbReference type="Gene3D" id="3.40.50.150">
    <property type="entry name" value="Vaccinia Virus protein VP39"/>
    <property type="match status" value="1"/>
</dbReference>
<keyword evidence="4 7" id="KW-0808">Transferase</keyword>
<comment type="caution">
    <text evidence="7">The sequence shown here is derived from an EMBL/GenBank/DDBJ whole genome shotgun (WGS) entry which is preliminary data.</text>
</comment>
<evidence type="ECO:0000256" key="3">
    <source>
        <dbReference type="ARBA" id="ARBA00022603"/>
    </source>
</evidence>
<dbReference type="InterPro" id="IPR029063">
    <property type="entry name" value="SAM-dependent_MTases_sf"/>
</dbReference>
<dbReference type="RefSeq" id="WP_378968560.1">
    <property type="nucleotide sequence ID" value="NZ_JBHTBJ010000009.1"/>
</dbReference>
<evidence type="ECO:0000256" key="6">
    <source>
        <dbReference type="RuleBase" id="RU362030"/>
    </source>
</evidence>
<evidence type="ECO:0000256" key="1">
    <source>
        <dbReference type="ARBA" id="ARBA00003907"/>
    </source>
</evidence>
<evidence type="ECO:0000256" key="2">
    <source>
        <dbReference type="ARBA" id="ARBA00008138"/>
    </source>
</evidence>
<keyword evidence="5 6" id="KW-0949">S-adenosyl-L-methionine</keyword>
<dbReference type="EC" id="2.1.1.-" evidence="6"/>
<dbReference type="GO" id="GO:0008168">
    <property type="term" value="F:methyltransferase activity"/>
    <property type="evidence" value="ECO:0007669"/>
    <property type="project" value="UniProtKB-KW"/>
</dbReference>
<dbReference type="Proteomes" id="UP001596548">
    <property type="component" value="Unassembled WGS sequence"/>
</dbReference>
<keyword evidence="3 6" id="KW-0489">Methyltransferase</keyword>
<keyword evidence="8" id="KW-1185">Reference proteome</keyword>
<dbReference type="SUPFAM" id="SSF53335">
    <property type="entry name" value="S-adenosyl-L-methionine-dependent methyltransferases"/>
    <property type="match status" value="1"/>
</dbReference>
<dbReference type="InterPro" id="IPR011610">
    <property type="entry name" value="SAM_mthyl_Trfase_ML2640-like"/>
</dbReference>
<dbReference type="InterPro" id="IPR007213">
    <property type="entry name" value="Ppm1/Ppm2/Tcmp"/>
</dbReference>
<evidence type="ECO:0000313" key="7">
    <source>
        <dbReference type="EMBL" id="MFC7275449.1"/>
    </source>
</evidence>
<comment type="function">
    <text evidence="1 6">Exhibits S-adenosyl-L-methionine-dependent methyltransferase activity.</text>
</comment>
<dbReference type="EMBL" id="JBHTBJ010000009">
    <property type="protein sequence ID" value="MFC7275449.1"/>
    <property type="molecule type" value="Genomic_DNA"/>
</dbReference>
<comment type="similarity">
    <text evidence="2 6">Belongs to the UPF0677 family.</text>
</comment>